<reference evidence="7 8" key="1">
    <citation type="submission" date="2018-10" db="EMBL/GenBank/DDBJ databases">
        <title>Draft genome of Mycobacterium hodleri strain B.</title>
        <authorList>
            <person name="Amande T.J."/>
            <person name="Mcgenity T.J."/>
        </authorList>
    </citation>
    <scope>NUCLEOTIDE SEQUENCE [LARGE SCALE GENOMIC DNA]</scope>
    <source>
        <strain evidence="7 8">B</strain>
    </source>
</reference>
<dbReference type="Pfam" id="PF03180">
    <property type="entry name" value="Lipoprotein_9"/>
    <property type="match status" value="1"/>
</dbReference>
<dbReference type="SUPFAM" id="SSF53850">
    <property type="entry name" value="Periplasmic binding protein-like II"/>
    <property type="match status" value="1"/>
</dbReference>
<evidence type="ECO:0000313" key="7">
    <source>
        <dbReference type="EMBL" id="TQR85486.1"/>
    </source>
</evidence>
<keyword evidence="4" id="KW-0472">Membrane</keyword>
<comment type="similarity">
    <text evidence="2">Belongs to the NlpA lipoprotein family.</text>
</comment>
<dbReference type="PANTHER" id="PTHR30429">
    <property type="entry name" value="D-METHIONINE-BINDING LIPOPROTEIN METQ"/>
    <property type="match status" value="1"/>
</dbReference>
<organism evidence="7 8">
    <name type="scientific">Mycolicibacterium hodleri</name>
    <dbReference type="NCBI Taxonomy" id="49897"/>
    <lineage>
        <taxon>Bacteria</taxon>
        <taxon>Bacillati</taxon>
        <taxon>Actinomycetota</taxon>
        <taxon>Actinomycetes</taxon>
        <taxon>Mycobacteriales</taxon>
        <taxon>Mycobacteriaceae</taxon>
        <taxon>Mycolicibacterium</taxon>
    </lineage>
</organism>
<accession>A0A544VZS5</accession>
<gene>
    <name evidence="7" type="ORF">D8S82_16645</name>
</gene>
<evidence type="ECO:0000313" key="8">
    <source>
        <dbReference type="Proteomes" id="UP000315759"/>
    </source>
</evidence>
<keyword evidence="6" id="KW-0449">Lipoprotein</keyword>
<evidence type="ECO:0000256" key="3">
    <source>
        <dbReference type="ARBA" id="ARBA00022729"/>
    </source>
</evidence>
<dbReference type="Proteomes" id="UP000315759">
    <property type="component" value="Unassembled WGS sequence"/>
</dbReference>
<sequence>MSVSRTLRALGGKGMTPLRVGATPVPHAEILDHVRGRLSAQGIDLRVEIFETYDELNELVAEGKLDANFFQYLPFLDVFNRETRADLVPVVPVHIEPFGLYANRIDCLDAIPDHAEVALPSDPVNVTRALAMLDDLGLIECPVTVDEVATTADVTANPRGLLLKEVSSALLGDLRDDFDVVFLFGNQAMGLGVDTGTALYCDRGNPAYAEYLVAPRWSMGNPGIRALAGALQSESTRDFIRTAYAGQLVVAF</sequence>
<evidence type="ECO:0000256" key="4">
    <source>
        <dbReference type="ARBA" id="ARBA00023136"/>
    </source>
</evidence>
<dbReference type="PANTHER" id="PTHR30429:SF0">
    <property type="entry name" value="METHIONINE-BINDING LIPOPROTEIN METQ"/>
    <property type="match status" value="1"/>
</dbReference>
<evidence type="ECO:0000256" key="1">
    <source>
        <dbReference type="ARBA" id="ARBA00004635"/>
    </source>
</evidence>
<dbReference type="GO" id="GO:0016020">
    <property type="term" value="C:membrane"/>
    <property type="evidence" value="ECO:0007669"/>
    <property type="project" value="UniProtKB-SubCell"/>
</dbReference>
<name>A0A544VZS5_9MYCO</name>
<dbReference type="Gene3D" id="3.40.190.10">
    <property type="entry name" value="Periplasmic binding protein-like II"/>
    <property type="match status" value="2"/>
</dbReference>
<comment type="subcellular location">
    <subcellularLocation>
        <location evidence="1">Membrane</location>
        <topology evidence="1">Lipid-anchor</topology>
    </subcellularLocation>
</comment>
<keyword evidence="8" id="KW-1185">Reference proteome</keyword>
<dbReference type="AlphaFoldDB" id="A0A544VZS5"/>
<dbReference type="InterPro" id="IPR004872">
    <property type="entry name" value="Lipoprotein_NlpA"/>
</dbReference>
<dbReference type="EMBL" id="VIFX01000020">
    <property type="protein sequence ID" value="TQR85486.1"/>
    <property type="molecule type" value="Genomic_DNA"/>
</dbReference>
<keyword evidence="3" id="KW-0732">Signal</keyword>
<keyword evidence="5" id="KW-0564">Palmitate</keyword>
<protein>
    <submittedName>
        <fullName evidence="7">Metal ABC transporter substrate-binding protein</fullName>
    </submittedName>
</protein>
<evidence type="ECO:0000256" key="2">
    <source>
        <dbReference type="ARBA" id="ARBA00008973"/>
    </source>
</evidence>
<evidence type="ECO:0000256" key="6">
    <source>
        <dbReference type="ARBA" id="ARBA00023288"/>
    </source>
</evidence>
<evidence type="ECO:0000256" key="5">
    <source>
        <dbReference type="ARBA" id="ARBA00023139"/>
    </source>
</evidence>
<dbReference type="RefSeq" id="WP_142553145.1">
    <property type="nucleotide sequence ID" value="NZ_VIFX01000020.1"/>
</dbReference>
<proteinExistence type="inferred from homology"/>
<comment type="caution">
    <text evidence="7">The sequence shown here is derived from an EMBL/GenBank/DDBJ whole genome shotgun (WGS) entry which is preliminary data.</text>
</comment>